<name>A0AAD7GH74_MYCRO</name>
<protein>
    <submittedName>
        <fullName evidence="2">Uncharacterized protein</fullName>
    </submittedName>
</protein>
<comment type="caution">
    <text evidence="2">The sequence shown here is derived from an EMBL/GenBank/DDBJ whole genome shotgun (WGS) entry which is preliminary data.</text>
</comment>
<evidence type="ECO:0000313" key="2">
    <source>
        <dbReference type="EMBL" id="KAJ7690743.1"/>
    </source>
</evidence>
<dbReference type="EMBL" id="JARKIE010000063">
    <property type="protein sequence ID" value="KAJ7690743.1"/>
    <property type="molecule type" value="Genomic_DNA"/>
</dbReference>
<gene>
    <name evidence="2" type="ORF">B0H17DRAFT_1201573</name>
</gene>
<reference evidence="2" key="1">
    <citation type="submission" date="2023-03" db="EMBL/GenBank/DDBJ databases">
        <title>Massive genome expansion in bonnet fungi (Mycena s.s.) driven by repeated elements and novel gene families across ecological guilds.</title>
        <authorList>
            <consortium name="Lawrence Berkeley National Laboratory"/>
            <person name="Harder C.B."/>
            <person name="Miyauchi S."/>
            <person name="Viragh M."/>
            <person name="Kuo A."/>
            <person name="Thoen E."/>
            <person name="Andreopoulos B."/>
            <person name="Lu D."/>
            <person name="Skrede I."/>
            <person name="Drula E."/>
            <person name="Henrissat B."/>
            <person name="Morin E."/>
            <person name="Kohler A."/>
            <person name="Barry K."/>
            <person name="LaButti K."/>
            <person name="Morin E."/>
            <person name="Salamov A."/>
            <person name="Lipzen A."/>
            <person name="Mereny Z."/>
            <person name="Hegedus B."/>
            <person name="Baldrian P."/>
            <person name="Stursova M."/>
            <person name="Weitz H."/>
            <person name="Taylor A."/>
            <person name="Grigoriev I.V."/>
            <person name="Nagy L.G."/>
            <person name="Martin F."/>
            <person name="Kauserud H."/>
        </authorList>
    </citation>
    <scope>NUCLEOTIDE SEQUENCE</scope>
    <source>
        <strain evidence="2">CBHHK067</strain>
    </source>
</reference>
<sequence>MTHLPAPAVTGAEDSSSAQAATPPAFPPSISTAHGYYSFVPYTTGNTAGGPPGAQPAVAQPPVSQPAAPVAPALVPNPHIVTGIPPGLASLLRWTGPWSANVIYSAAPTGPLAAVDEPIPAPEWYCITRGCFVGVIDQFAQAHYAIRGISNTAHKAYSTQAIAINAFNKVVAWGGIEVV</sequence>
<accession>A0AAD7GH74</accession>
<proteinExistence type="predicted"/>
<keyword evidence="3" id="KW-1185">Reference proteome</keyword>
<evidence type="ECO:0000313" key="3">
    <source>
        <dbReference type="Proteomes" id="UP001221757"/>
    </source>
</evidence>
<feature type="region of interest" description="Disordered" evidence="1">
    <location>
        <begin position="1"/>
        <end position="25"/>
    </location>
</feature>
<organism evidence="2 3">
    <name type="scientific">Mycena rosella</name>
    <name type="common">Pink bonnet</name>
    <name type="synonym">Agaricus rosellus</name>
    <dbReference type="NCBI Taxonomy" id="1033263"/>
    <lineage>
        <taxon>Eukaryota</taxon>
        <taxon>Fungi</taxon>
        <taxon>Dikarya</taxon>
        <taxon>Basidiomycota</taxon>
        <taxon>Agaricomycotina</taxon>
        <taxon>Agaricomycetes</taxon>
        <taxon>Agaricomycetidae</taxon>
        <taxon>Agaricales</taxon>
        <taxon>Marasmiineae</taxon>
        <taxon>Mycenaceae</taxon>
        <taxon>Mycena</taxon>
    </lineage>
</organism>
<dbReference type="Proteomes" id="UP001221757">
    <property type="component" value="Unassembled WGS sequence"/>
</dbReference>
<evidence type="ECO:0000256" key="1">
    <source>
        <dbReference type="SAM" id="MobiDB-lite"/>
    </source>
</evidence>
<dbReference type="AlphaFoldDB" id="A0AAD7GH74"/>